<comment type="catalytic activity">
    <reaction evidence="4 5">
        <text>P(1),P(4)-bis(5'-adenosyl) tetraphosphate + H2O = 2 ADP + 2 H(+)</text>
        <dbReference type="Rhea" id="RHEA:24252"/>
        <dbReference type="ChEBI" id="CHEBI:15377"/>
        <dbReference type="ChEBI" id="CHEBI:15378"/>
        <dbReference type="ChEBI" id="CHEBI:58141"/>
        <dbReference type="ChEBI" id="CHEBI:456216"/>
        <dbReference type="EC" id="3.6.1.41"/>
    </reaction>
</comment>
<dbReference type="HAMAP" id="MF_00199">
    <property type="entry name" value="ApaH"/>
    <property type="match status" value="1"/>
</dbReference>
<dbReference type="Proteomes" id="UP000486297">
    <property type="component" value="Unassembled WGS sequence"/>
</dbReference>
<gene>
    <name evidence="5" type="primary">apaH</name>
    <name evidence="6" type="ORF">GJU80_01330</name>
</gene>
<evidence type="ECO:0000256" key="3">
    <source>
        <dbReference type="ARBA" id="ARBA00022801"/>
    </source>
</evidence>
<dbReference type="GO" id="GO:0008803">
    <property type="term" value="F:bis(5'-nucleosyl)-tetraphosphatase (symmetrical) activity"/>
    <property type="evidence" value="ECO:0007669"/>
    <property type="project" value="UniProtKB-UniRule"/>
</dbReference>
<dbReference type="InterPro" id="IPR004843">
    <property type="entry name" value="Calcineurin-like_PHP"/>
</dbReference>
<evidence type="ECO:0000256" key="1">
    <source>
        <dbReference type="ARBA" id="ARBA00003413"/>
    </source>
</evidence>
<evidence type="ECO:0000313" key="6">
    <source>
        <dbReference type="EMBL" id="MRN37183.1"/>
    </source>
</evidence>
<evidence type="ECO:0000256" key="4">
    <source>
        <dbReference type="ARBA" id="ARBA00049417"/>
    </source>
</evidence>
<evidence type="ECO:0000256" key="2">
    <source>
        <dbReference type="ARBA" id="ARBA00005419"/>
    </source>
</evidence>
<dbReference type="Gene3D" id="3.60.21.10">
    <property type="match status" value="1"/>
</dbReference>
<keyword evidence="3 5" id="KW-0378">Hydrolase</keyword>
<dbReference type="InterPro" id="IPR004617">
    <property type="entry name" value="ApaH"/>
</dbReference>
<dbReference type="CDD" id="cd07422">
    <property type="entry name" value="MPP_ApaH"/>
    <property type="match status" value="1"/>
</dbReference>
<evidence type="ECO:0000313" key="7">
    <source>
        <dbReference type="Proteomes" id="UP000486297"/>
    </source>
</evidence>
<reference evidence="6" key="1">
    <citation type="journal article" name="Emerg. Infect. Dis.">
        <title>Two cases of a newly characterized neisseria species.</title>
        <authorList>
            <person name="Mustapha M."/>
            <person name="Lemos A.P.S."/>
            <person name="Harrison L.H."/>
            <person name="Vantyne D."/>
            <person name="Sacchi C.T."/>
        </authorList>
    </citation>
    <scope>NUCLEOTIDE SEQUENCE</scope>
    <source>
        <strain evidence="6">N.95.16</strain>
    </source>
</reference>
<accession>A0A5Q3RV71</accession>
<dbReference type="EMBL" id="WJXO01000001">
    <property type="protein sequence ID" value="MRN37183.1"/>
    <property type="molecule type" value="Genomic_DNA"/>
</dbReference>
<dbReference type="PIRSF" id="PIRSF000903">
    <property type="entry name" value="B5n-ttraPtase_sm"/>
    <property type="match status" value="1"/>
</dbReference>
<dbReference type="RefSeq" id="WP_095501814.1">
    <property type="nucleotide sequence ID" value="NZ_CP046027.1"/>
</dbReference>
<comment type="caution">
    <text evidence="6">The sequence shown here is derived from an EMBL/GenBank/DDBJ whole genome shotgun (WGS) entry which is preliminary data.</text>
</comment>
<organism evidence="6 7">
    <name type="scientific">Neisseria brasiliensis</name>
    <dbReference type="NCBI Taxonomy" id="2666100"/>
    <lineage>
        <taxon>Bacteria</taxon>
        <taxon>Pseudomonadati</taxon>
        <taxon>Pseudomonadota</taxon>
        <taxon>Betaproteobacteria</taxon>
        <taxon>Neisseriales</taxon>
        <taxon>Neisseriaceae</taxon>
        <taxon>Neisseria</taxon>
    </lineage>
</organism>
<dbReference type="Pfam" id="PF00149">
    <property type="entry name" value="Metallophos"/>
    <property type="match status" value="1"/>
</dbReference>
<dbReference type="PANTHER" id="PTHR40942:SF4">
    <property type="entry name" value="CYTOCHROME C5"/>
    <property type="match status" value="1"/>
</dbReference>
<dbReference type="AlphaFoldDB" id="A0A5Q3RV71"/>
<comment type="similarity">
    <text evidence="2 5">Belongs to the Ap4A hydrolase family.</text>
</comment>
<dbReference type="NCBIfam" id="TIGR00668">
    <property type="entry name" value="apaH"/>
    <property type="match status" value="1"/>
</dbReference>
<dbReference type="EC" id="3.6.1.41" evidence="5"/>
<evidence type="ECO:0000256" key="5">
    <source>
        <dbReference type="HAMAP-Rule" id="MF_00199"/>
    </source>
</evidence>
<sequence>MAHYAIGDIQGCYDELSVLLQKIDFNHGTDTLWLTGDIVNRGPKSLESLQFAMQHPDSVQIILGNHDFHLLAVGYGYGTTKRSDTITPILNHPDSRKMLDWLRHQPLMIRNDSHVMVHAGILPQWSVAQAEELAREAEAELQGSKYEKFFAKMYGNTPIAWDENLSGYSRLRFIVNVFSRMRALTYQNELDFDFKATLDKMPIYLRPWFRVPNRQNLSHKIVFGHWSSLGYMNTDGIISLDTGALWGGELTAINLDTEVVTQIPAINGLDWRTALKKD</sequence>
<name>A0A5Q3RV71_9NEIS</name>
<comment type="function">
    <text evidence="1 5">Hydrolyzes diadenosine 5',5'''-P1,P4-tetraphosphate to yield ADP.</text>
</comment>
<proteinExistence type="inferred from homology"/>
<dbReference type="PANTHER" id="PTHR40942">
    <property type="match status" value="1"/>
</dbReference>
<protein>
    <recommendedName>
        <fullName evidence="5">Bis(5'-nucleosyl)-tetraphosphatase, symmetrical</fullName>
        <ecNumber evidence="5">3.6.1.41</ecNumber>
    </recommendedName>
    <alternativeName>
        <fullName evidence="5">Ap4A hydrolase</fullName>
    </alternativeName>
    <alternativeName>
        <fullName evidence="5">Diadenosine 5',5'''-P1,P4-tetraphosphate pyrophosphohydrolase</fullName>
    </alternativeName>
    <alternativeName>
        <fullName evidence="5">Diadenosine tetraphosphatase</fullName>
    </alternativeName>
</protein>
<keyword evidence="7" id="KW-1185">Reference proteome</keyword>
<dbReference type="NCBIfam" id="NF001204">
    <property type="entry name" value="PRK00166.1"/>
    <property type="match status" value="1"/>
</dbReference>
<dbReference type="SUPFAM" id="SSF56300">
    <property type="entry name" value="Metallo-dependent phosphatases"/>
    <property type="match status" value="1"/>
</dbReference>
<dbReference type="InterPro" id="IPR029052">
    <property type="entry name" value="Metallo-depent_PP-like"/>
</dbReference>